<name>A0ABV2L8P9_9HYPH</name>
<dbReference type="Gene3D" id="3.10.450.710">
    <property type="entry name" value="Tgt2/MlaC"/>
    <property type="match status" value="1"/>
</dbReference>
<dbReference type="Proteomes" id="UP001549145">
    <property type="component" value="Unassembled WGS sequence"/>
</dbReference>
<keyword evidence="1" id="KW-0732">Signal</keyword>
<dbReference type="Pfam" id="PF05494">
    <property type="entry name" value="MlaC"/>
    <property type="match status" value="1"/>
</dbReference>
<dbReference type="EMBL" id="JBEPMM010000013">
    <property type="protein sequence ID" value="MET3694218.1"/>
    <property type="molecule type" value="Genomic_DNA"/>
</dbReference>
<feature type="signal peptide" evidence="1">
    <location>
        <begin position="1"/>
        <end position="31"/>
    </location>
</feature>
<dbReference type="RefSeq" id="WP_373320980.1">
    <property type="nucleotide sequence ID" value="NZ_BPQL01000156.1"/>
</dbReference>
<dbReference type="InterPro" id="IPR008869">
    <property type="entry name" value="MlaC/ttg2D"/>
</dbReference>
<protein>
    <submittedName>
        <fullName evidence="2">Phospholipid transport system substrate-binding protein</fullName>
    </submittedName>
</protein>
<evidence type="ECO:0000313" key="2">
    <source>
        <dbReference type="EMBL" id="MET3694218.1"/>
    </source>
</evidence>
<feature type="chain" id="PRO_5046396539" evidence="1">
    <location>
        <begin position="32"/>
        <end position="210"/>
    </location>
</feature>
<dbReference type="PANTHER" id="PTHR36573">
    <property type="entry name" value="INTERMEMBRANE PHOSPHOLIPID TRANSPORT SYSTEM BINDING PROTEIN MLAC"/>
    <property type="match status" value="1"/>
</dbReference>
<organism evidence="2 3">
    <name type="scientific">Methylobacterium goesingense</name>
    <dbReference type="NCBI Taxonomy" id="243690"/>
    <lineage>
        <taxon>Bacteria</taxon>
        <taxon>Pseudomonadati</taxon>
        <taxon>Pseudomonadota</taxon>
        <taxon>Alphaproteobacteria</taxon>
        <taxon>Hyphomicrobiales</taxon>
        <taxon>Methylobacteriaceae</taxon>
        <taxon>Methylobacterium</taxon>
    </lineage>
</organism>
<proteinExistence type="predicted"/>
<gene>
    <name evidence="2" type="ORF">ABID43_003777</name>
</gene>
<dbReference type="PANTHER" id="PTHR36573:SF1">
    <property type="entry name" value="INTERMEMBRANE PHOSPHOLIPID TRANSPORT SYSTEM BINDING PROTEIN MLAC"/>
    <property type="match status" value="1"/>
</dbReference>
<sequence>MRLNREASRLKHFVRAALVAGLIQAAPMAWAADDPAAGTIARVYASFESALKESPKDVAARAATISGPVRESFDFAAMVRLAVGAKWKSFTPEQQATLTDAFGRYFTATYATRLAQAAGGKFTVKPQSDARGPNRVVQTEVANKDGDTSQIDFLLGPDNRVQDVYLNGNVSEVASLRGSFAEPLKAGGADALLTFMRDRTTGMLAAKPAP</sequence>
<comment type="caution">
    <text evidence="2">The sequence shown here is derived from an EMBL/GenBank/DDBJ whole genome shotgun (WGS) entry which is preliminary data.</text>
</comment>
<dbReference type="InterPro" id="IPR042245">
    <property type="entry name" value="Tgt2/MlaC_sf"/>
</dbReference>
<keyword evidence="3" id="KW-1185">Reference proteome</keyword>
<reference evidence="2 3" key="1">
    <citation type="submission" date="2024-06" db="EMBL/GenBank/DDBJ databases">
        <title>Genomic Encyclopedia of Type Strains, Phase IV (KMG-IV): sequencing the most valuable type-strain genomes for metagenomic binning, comparative biology and taxonomic classification.</title>
        <authorList>
            <person name="Goeker M."/>
        </authorList>
    </citation>
    <scope>NUCLEOTIDE SEQUENCE [LARGE SCALE GENOMIC DNA]</scope>
    <source>
        <strain evidence="2 3">DSM 21331</strain>
    </source>
</reference>
<evidence type="ECO:0000256" key="1">
    <source>
        <dbReference type="SAM" id="SignalP"/>
    </source>
</evidence>
<evidence type="ECO:0000313" key="3">
    <source>
        <dbReference type="Proteomes" id="UP001549145"/>
    </source>
</evidence>
<accession>A0ABV2L8P9</accession>